<dbReference type="RefSeq" id="WP_033185144.1">
    <property type="nucleotide sequence ID" value="NZ_JBBMQS010000008.1"/>
</dbReference>
<reference evidence="8 9" key="1">
    <citation type="submission" date="2024-03" db="EMBL/GenBank/DDBJ databases">
        <title>Community enrichment and isolation of bacterial strains for fucoidan degradation.</title>
        <authorList>
            <person name="Sichert A."/>
        </authorList>
    </citation>
    <scope>NUCLEOTIDE SEQUENCE [LARGE SCALE GENOMIC DNA]</scope>
    <source>
        <strain evidence="8 9">AS12</strain>
    </source>
</reference>
<comment type="caution">
    <text evidence="8">The sequence shown here is derived from an EMBL/GenBank/DDBJ whole genome shotgun (WGS) entry which is preliminary data.</text>
</comment>
<accession>A0ABU9SXH7</accession>
<sequence length="235" mass="26677">MAKSKTFIKVIEHAISDELCDQFVTQFDSSKNILPGRTGGGIDTDKKRSSDVSIITHPEFNVPYQALLPILGQQILRYFEEYFFALIGPIGLTVKHPKTGQPVKLTHDNFAEVGLPNLSNLMTYLFRLGNINAQKYEKQQGGYPYWHSEVYPQSKGTDALHRILLFMFYLNDVDEGGETEFYYQDVSIKPRKGTMVIAPAYFTHTHRGNVPISNDKYILTSWVQFNQGNAIFAQG</sequence>
<evidence type="ECO:0000256" key="5">
    <source>
        <dbReference type="ARBA" id="ARBA00023002"/>
    </source>
</evidence>
<dbReference type="GO" id="GO:0016491">
    <property type="term" value="F:oxidoreductase activity"/>
    <property type="evidence" value="ECO:0007669"/>
    <property type="project" value="UniProtKB-KW"/>
</dbReference>
<keyword evidence="2" id="KW-0479">Metal-binding</keyword>
<organism evidence="8 9">
    <name type="scientific">Paraglaciecola mesophila</name>
    <dbReference type="NCBI Taxonomy" id="197222"/>
    <lineage>
        <taxon>Bacteria</taxon>
        <taxon>Pseudomonadati</taxon>
        <taxon>Pseudomonadota</taxon>
        <taxon>Gammaproteobacteria</taxon>
        <taxon>Alteromonadales</taxon>
        <taxon>Alteromonadaceae</taxon>
        <taxon>Paraglaciecola</taxon>
    </lineage>
</organism>
<dbReference type="Pfam" id="PF13640">
    <property type="entry name" value="2OG-FeII_Oxy_3"/>
    <property type="match status" value="1"/>
</dbReference>
<dbReference type="SMART" id="SM00702">
    <property type="entry name" value="P4Hc"/>
    <property type="match status" value="1"/>
</dbReference>
<dbReference type="PANTHER" id="PTHR10869:SF246">
    <property type="entry name" value="TRANSMEMBRANE PROLYL 4-HYDROXYLASE"/>
    <property type="match status" value="1"/>
</dbReference>
<evidence type="ECO:0000256" key="3">
    <source>
        <dbReference type="ARBA" id="ARBA00022896"/>
    </source>
</evidence>
<keyword evidence="3" id="KW-0847">Vitamin C</keyword>
<comment type="cofactor">
    <cofactor evidence="1">
        <name>L-ascorbate</name>
        <dbReference type="ChEBI" id="CHEBI:38290"/>
    </cofactor>
</comment>
<name>A0ABU9SXH7_9ALTE</name>
<dbReference type="EMBL" id="JBBMQS010000008">
    <property type="protein sequence ID" value="MEM5498574.1"/>
    <property type="molecule type" value="Genomic_DNA"/>
</dbReference>
<gene>
    <name evidence="8" type="ORF">WNY77_14295</name>
</gene>
<dbReference type="Proteomes" id="UP001461163">
    <property type="component" value="Unassembled WGS sequence"/>
</dbReference>
<evidence type="ECO:0000256" key="1">
    <source>
        <dbReference type="ARBA" id="ARBA00001961"/>
    </source>
</evidence>
<dbReference type="InterPro" id="IPR044862">
    <property type="entry name" value="Pro_4_hyd_alph_FE2OG_OXY"/>
</dbReference>
<dbReference type="InterPro" id="IPR005123">
    <property type="entry name" value="Oxoglu/Fe-dep_dioxygenase_dom"/>
</dbReference>
<keyword evidence="6" id="KW-0408">Iron</keyword>
<keyword evidence="9" id="KW-1185">Reference proteome</keyword>
<dbReference type="EC" id="1.14.11.-" evidence="8"/>
<evidence type="ECO:0000259" key="7">
    <source>
        <dbReference type="PROSITE" id="PS51471"/>
    </source>
</evidence>
<dbReference type="PROSITE" id="PS51471">
    <property type="entry name" value="FE2OG_OXY"/>
    <property type="match status" value="1"/>
</dbReference>
<evidence type="ECO:0000256" key="4">
    <source>
        <dbReference type="ARBA" id="ARBA00022964"/>
    </source>
</evidence>
<keyword evidence="4" id="KW-0223">Dioxygenase</keyword>
<proteinExistence type="predicted"/>
<evidence type="ECO:0000313" key="8">
    <source>
        <dbReference type="EMBL" id="MEM5498574.1"/>
    </source>
</evidence>
<dbReference type="InterPro" id="IPR006620">
    <property type="entry name" value="Pro_4_hyd_alph"/>
</dbReference>
<evidence type="ECO:0000313" key="9">
    <source>
        <dbReference type="Proteomes" id="UP001461163"/>
    </source>
</evidence>
<keyword evidence="5 8" id="KW-0560">Oxidoreductase</keyword>
<evidence type="ECO:0000256" key="6">
    <source>
        <dbReference type="ARBA" id="ARBA00023004"/>
    </source>
</evidence>
<dbReference type="PANTHER" id="PTHR10869">
    <property type="entry name" value="PROLYL 4-HYDROXYLASE ALPHA SUBUNIT"/>
    <property type="match status" value="1"/>
</dbReference>
<feature type="domain" description="Fe2OG dioxygenase" evidence="7">
    <location>
        <begin position="123"/>
        <end position="225"/>
    </location>
</feature>
<protein>
    <submittedName>
        <fullName evidence="8">2OG-Fe(II) oxygenase</fullName>
        <ecNumber evidence="8">1.14.11.-</ecNumber>
    </submittedName>
</protein>
<evidence type="ECO:0000256" key="2">
    <source>
        <dbReference type="ARBA" id="ARBA00022723"/>
    </source>
</evidence>
<dbReference type="Gene3D" id="2.60.120.620">
    <property type="entry name" value="q2cbj1_9rhob like domain"/>
    <property type="match status" value="1"/>
</dbReference>
<dbReference type="InterPro" id="IPR045054">
    <property type="entry name" value="P4HA-like"/>
</dbReference>